<evidence type="ECO:0008006" key="4">
    <source>
        <dbReference type="Google" id="ProtNLM"/>
    </source>
</evidence>
<keyword evidence="1" id="KW-0472">Membrane</keyword>
<gene>
    <name evidence="2" type="primary">Contig16099.g17161</name>
    <name evidence="2" type="ORF">STYLEM_6719</name>
</gene>
<evidence type="ECO:0000256" key="1">
    <source>
        <dbReference type="SAM" id="Phobius"/>
    </source>
</evidence>
<dbReference type="Proteomes" id="UP000039865">
    <property type="component" value="Unassembled WGS sequence"/>
</dbReference>
<dbReference type="EMBL" id="CCKQ01006440">
    <property type="protein sequence ID" value="CDW77753.1"/>
    <property type="molecule type" value="Genomic_DNA"/>
</dbReference>
<keyword evidence="3" id="KW-1185">Reference proteome</keyword>
<feature type="transmembrane region" description="Helical" evidence="1">
    <location>
        <begin position="27"/>
        <end position="48"/>
    </location>
</feature>
<sequence length="78" mass="8871">MYNVLAMNNLNQVHQQMQATISFVTQSYYAIQLLALITFQILIALSMVKLECKFGQIFSSIHHGLGTKKNLKIQLLSQ</sequence>
<dbReference type="AlphaFoldDB" id="A0A078AAC5"/>
<keyword evidence="1" id="KW-1133">Transmembrane helix</keyword>
<protein>
    <recommendedName>
        <fullName evidence="4">Transmembrane protein</fullName>
    </recommendedName>
</protein>
<reference evidence="2 3" key="1">
    <citation type="submission" date="2014-06" db="EMBL/GenBank/DDBJ databases">
        <authorList>
            <person name="Swart Estienne"/>
        </authorList>
    </citation>
    <scope>NUCLEOTIDE SEQUENCE [LARGE SCALE GENOMIC DNA]</scope>
    <source>
        <strain evidence="2 3">130c</strain>
    </source>
</reference>
<evidence type="ECO:0000313" key="3">
    <source>
        <dbReference type="Proteomes" id="UP000039865"/>
    </source>
</evidence>
<accession>A0A078AAC5</accession>
<organism evidence="2 3">
    <name type="scientific">Stylonychia lemnae</name>
    <name type="common">Ciliate</name>
    <dbReference type="NCBI Taxonomy" id="5949"/>
    <lineage>
        <taxon>Eukaryota</taxon>
        <taxon>Sar</taxon>
        <taxon>Alveolata</taxon>
        <taxon>Ciliophora</taxon>
        <taxon>Intramacronucleata</taxon>
        <taxon>Spirotrichea</taxon>
        <taxon>Stichotrichia</taxon>
        <taxon>Sporadotrichida</taxon>
        <taxon>Oxytrichidae</taxon>
        <taxon>Stylonychinae</taxon>
        <taxon>Stylonychia</taxon>
    </lineage>
</organism>
<proteinExistence type="predicted"/>
<name>A0A078AAC5_STYLE</name>
<evidence type="ECO:0000313" key="2">
    <source>
        <dbReference type="EMBL" id="CDW77753.1"/>
    </source>
</evidence>
<keyword evidence="1" id="KW-0812">Transmembrane</keyword>
<dbReference type="InParanoid" id="A0A078AAC5"/>